<protein>
    <recommendedName>
        <fullName evidence="1">HTH cro/C1-type domain-containing protein</fullName>
    </recommendedName>
</protein>
<organism evidence="2 3">
    <name type="scientific">Secundilactobacillus similis DSM 23365 = JCM 2765</name>
    <dbReference type="NCBI Taxonomy" id="1423804"/>
    <lineage>
        <taxon>Bacteria</taxon>
        <taxon>Bacillati</taxon>
        <taxon>Bacillota</taxon>
        <taxon>Bacilli</taxon>
        <taxon>Lactobacillales</taxon>
        <taxon>Lactobacillaceae</taxon>
        <taxon>Secundilactobacillus</taxon>
    </lineage>
</organism>
<evidence type="ECO:0000313" key="3">
    <source>
        <dbReference type="Proteomes" id="UP000051442"/>
    </source>
</evidence>
<dbReference type="Gene3D" id="1.10.260.40">
    <property type="entry name" value="lambda repressor-like DNA-binding domains"/>
    <property type="match status" value="1"/>
</dbReference>
<name>A0A0R2F776_9LACO</name>
<comment type="caution">
    <text evidence="2">The sequence shown here is derived from an EMBL/GenBank/DDBJ whole genome shotgun (WGS) entry which is preliminary data.</text>
</comment>
<proteinExistence type="predicted"/>
<dbReference type="SUPFAM" id="SSF47413">
    <property type="entry name" value="lambda repressor-like DNA-binding domains"/>
    <property type="match status" value="1"/>
</dbReference>
<dbReference type="OrthoDB" id="2322940at2"/>
<dbReference type="AlphaFoldDB" id="A0A0R2F776"/>
<evidence type="ECO:0000259" key="1">
    <source>
        <dbReference type="PROSITE" id="PS50943"/>
    </source>
</evidence>
<dbReference type="PROSITE" id="PS50943">
    <property type="entry name" value="HTH_CROC1"/>
    <property type="match status" value="1"/>
</dbReference>
<evidence type="ECO:0000313" key="2">
    <source>
        <dbReference type="EMBL" id="KRN21130.1"/>
    </source>
</evidence>
<dbReference type="Pfam" id="PF01381">
    <property type="entry name" value="HTH_3"/>
    <property type="match status" value="1"/>
</dbReference>
<dbReference type="GO" id="GO:0003677">
    <property type="term" value="F:DNA binding"/>
    <property type="evidence" value="ECO:0007669"/>
    <property type="project" value="InterPro"/>
</dbReference>
<dbReference type="SMART" id="SM00530">
    <property type="entry name" value="HTH_XRE"/>
    <property type="match status" value="1"/>
</dbReference>
<sequence>MSITFGELTTHTQEELFLKVTNMFDKPELAKKFHRNSIRYKYAIAIQRLRMEAGLTQIQLGQRMNVPQSSIARWENGGTNITVETLEKIALAVNKELSITFR</sequence>
<dbReference type="PATRIC" id="fig|1423804.4.peg.1345"/>
<keyword evidence="3" id="KW-1185">Reference proteome</keyword>
<dbReference type="CDD" id="cd00093">
    <property type="entry name" value="HTH_XRE"/>
    <property type="match status" value="1"/>
</dbReference>
<dbReference type="InterPro" id="IPR010982">
    <property type="entry name" value="Lambda_DNA-bd_dom_sf"/>
</dbReference>
<dbReference type="InterPro" id="IPR001387">
    <property type="entry name" value="Cro/C1-type_HTH"/>
</dbReference>
<dbReference type="STRING" id="1423804.FD14_GL001250"/>
<dbReference type="Proteomes" id="UP000051442">
    <property type="component" value="Unassembled WGS sequence"/>
</dbReference>
<reference evidence="2 3" key="1">
    <citation type="journal article" date="2015" name="Genome Announc.">
        <title>Expanding the biotechnology potential of lactobacilli through comparative genomics of 213 strains and associated genera.</title>
        <authorList>
            <person name="Sun Z."/>
            <person name="Harris H.M."/>
            <person name="McCann A."/>
            <person name="Guo C."/>
            <person name="Argimon S."/>
            <person name="Zhang W."/>
            <person name="Yang X."/>
            <person name="Jeffery I.B."/>
            <person name="Cooney J.C."/>
            <person name="Kagawa T.F."/>
            <person name="Liu W."/>
            <person name="Song Y."/>
            <person name="Salvetti E."/>
            <person name="Wrobel A."/>
            <person name="Rasinkangas P."/>
            <person name="Parkhill J."/>
            <person name="Rea M.C."/>
            <person name="O'Sullivan O."/>
            <person name="Ritari J."/>
            <person name="Douillard F.P."/>
            <person name="Paul Ross R."/>
            <person name="Yang R."/>
            <person name="Briner A.E."/>
            <person name="Felis G.E."/>
            <person name="de Vos W.M."/>
            <person name="Barrangou R."/>
            <person name="Klaenhammer T.R."/>
            <person name="Caufield P.W."/>
            <person name="Cui Y."/>
            <person name="Zhang H."/>
            <person name="O'Toole P.W."/>
        </authorList>
    </citation>
    <scope>NUCLEOTIDE SEQUENCE [LARGE SCALE GENOMIC DNA]</scope>
    <source>
        <strain evidence="2 3">DSM 23365</strain>
    </source>
</reference>
<accession>A0A0R2F776</accession>
<dbReference type="EMBL" id="AYZM01000125">
    <property type="protein sequence ID" value="KRN21130.1"/>
    <property type="molecule type" value="Genomic_DNA"/>
</dbReference>
<feature type="domain" description="HTH cro/C1-type" evidence="1">
    <location>
        <begin position="46"/>
        <end position="102"/>
    </location>
</feature>
<gene>
    <name evidence="2" type="ORF">FD14_GL001250</name>
</gene>